<evidence type="ECO:0000256" key="2">
    <source>
        <dbReference type="ARBA" id="ARBA00022729"/>
    </source>
</evidence>
<feature type="domain" description="SPOR" evidence="11">
    <location>
        <begin position="319"/>
        <end position="399"/>
    </location>
</feature>
<evidence type="ECO:0000259" key="11">
    <source>
        <dbReference type="PROSITE" id="PS51724"/>
    </source>
</evidence>
<dbReference type="RefSeq" id="WP_264713091.1">
    <property type="nucleotide sequence ID" value="NZ_JAPDNT010000003.1"/>
</dbReference>
<keyword evidence="2" id="KW-0732">Signal</keyword>
<dbReference type="Proteomes" id="UP001165679">
    <property type="component" value="Unassembled WGS sequence"/>
</dbReference>
<evidence type="ECO:0000256" key="8">
    <source>
        <dbReference type="PIRSR" id="PIRSR618044-2"/>
    </source>
</evidence>
<evidence type="ECO:0000256" key="9">
    <source>
        <dbReference type="RuleBase" id="RU004016"/>
    </source>
</evidence>
<dbReference type="Gene3D" id="3.40.710.10">
    <property type="entry name" value="DD-peptidase/beta-lactamase superfamily"/>
    <property type="match status" value="1"/>
</dbReference>
<keyword evidence="4" id="KW-0133">Cell shape</keyword>
<protein>
    <submittedName>
        <fullName evidence="12">D-alanyl-D-alanine carboxypeptidase</fullName>
    </submittedName>
</protein>
<dbReference type="GO" id="GO:0009252">
    <property type="term" value="P:peptidoglycan biosynthetic process"/>
    <property type="evidence" value="ECO:0007669"/>
    <property type="project" value="UniProtKB-KW"/>
</dbReference>
<proteinExistence type="inferred from homology"/>
<evidence type="ECO:0000256" key="1">
    <source>
        <dbReference type="ARBA" id="ARBA00007164"/>
    </source>
</evidence>
<dbReference type="InterPro" id="IPR001967">
    <property type="entry name" value="Peptidase_S11_N"/>
</dbReference>
<dbReference type="Pfam" id="PF00768">
    <property type="entry name" value="Peptidase_S11"/>
    <property type="match status" value="1"/>
</dbReference>
<dbReference type="GO" id="GO:0006508">
    <property type="term" value="P:proteolysis"/>
    <property type="evidence" value="ECO:0007669"/>
    <property type="project" value="InterPro"/>
</dbReference>
<keyword evidence="6" id="KW-0961">Cell wall biogenesis/degradation</keyword>
<feature type="active site" evidence="7">
    <location>
        <position position="129"/>
    </location>
</feature>
<dbReference type="InterPro" id="IPR007730">
    <property type="entry name" value="SPOR-like_dom"/>
</dbReference>
<dbReference type="PROSITE" id="PS51724">
    <property type="entry name" value="SPOR"/>
    <property type="match status" value="1"/>
</dbReference>
<feature type="active site" description="Acyl-ester intermediate" evidence="7">
    <location>
        <position position="69"/>
    </location>
</feature>
<dbReference type="PRINTS" id="PR00725">
    <property type="entry name" value="DADACBPTASE1"/>
</dbReference>
<evidence type="ECO:0000256" key="7">
    <source>
        <dbReference type="PIRSR" id="PIRSR618044-1"/>
    </source>
</evidence>
<evidence type="ECO:0000313" key="13">
    <source>
        <dbReference type="Proteomes" id="UP001165679"/>
    </source>
</evidence>
<gene>
    <name evidence="12" type="ORF">OL599_07660</name>
</gene>
<reference evidence="12" key="2">
    <citation type="submission" date="2022-10" db="EMBL/GenBank/DDBJ databases">
        <authorList>
            <person name="Trinh H.N."/>
        </authorList>
    </citation>
    <scope>NUCLEOTIDE SEQUENCE</scope>
    <source>
        <strain evidence="12">RN2-1</strain>
    </source>
</reference>
<name>A0AA41YLI0_9PROT</name>
<organism evidence="12 13">
    <name type="scientific">Limobrevibacterium gyesilva</name>
    <dbReference type="NCBI Taxonomy" id="2991712"/>
    <lineage>
        <taxon>Bacteria</taxon>
        <taxon>Pseudomonadati</taxon>
        <taxon>Pseudomonadota</taxon>
        <taxon>Alphaproteobacteria</taxon>
        <taxon>Acetobacterales</taxon>
        <taxon>Acetobacteraceae</taxon>
        <taxon>Limobrevibacterium</taxon>
    </lineage>
</organism>
<keyword evidence="12" id="KW-0121">Carboxypeptidase</keyword>
<dbReference type="GO" id="GO:0008360">
    <property type="term" value="P:regulation of cell shape"/>
    <property type="evidence" value="ECO:0007669"/>
    <property type="project" value="UniProtKB-KW"/>
</dbReference>
<dbReference type="PANTHER" id="PTHR21581">
    <property type="entry name" value="D-ALANYL-D-ALANINE CARBOXYPEPTIDASE"/>
    <property type="match status" value="1"/>
</dbReference>
<evidence type="ECO:0000256" key="3">
    <source>
        <dbReference type="ARBA" id="ARBA00022801"/>
    </source>
</evidence>
<reference evidence="12" key="1">
    <citation type="submission" date="2022-09" db="EMBL/GenBank/DDBJ databases">
        <title>Rhodovastum sp. nov. RN2-1 isolated from soil in Seongnam, South Korea.</title>
        <authorList>
            <person name="Le N.T."/>
        </authorList>
    </citation>
    <scope>NUCLEOTIDE SEQUENCE</scope>
    <source>
        <strain evidence="12">RN2-1</strain>
    </source>
</reference>
<evidence type="ECO:0000256" key="10">
    <source>
        <dbReference type="SAM" id="MobiDB-lite"/>
    </source>
</evidence>
<dbReference type="InterPro" id="IPR036680">
    <property type="entry name" value="SPOR-like_sf"/>
</dbReference>
<dbReference type="Gene3D" id="3.30.70.1070">
    <property type="entry name" value="Sporulation related repeat"/>
    <property type="match status" value="1"/>
</dbReference>
<keyword evidence="3" id="KW-0378">Hydrolase</keyword>
<feature type="binding site" evidence="8">
    <location>
        <position position="231"/>
    </location>
    <ligand>
        <name>substrate</name>
    </ligand>
</feature>
<dbReference type="InterPro" id="IPR012338">
    <property type="entry name" value="Beta-lactam/transpept-like"/>
</dbReference>
<comment type="similarity">
    <text evidence="1 9">Belongs to the peptidase S11 family.</text>
</comment>
<keyword evidence="13" id="KW-1185">Reference proteome</keyword>
<feature type="region of interest" description="Disordered" evidence="10">
    <location>
        <begin position="385"/>
        <end position="406"/>
    </location>
</feature>
<dbReference type="EMBL" id="JAPDNT010000003">
    <property type="protein sequence ID" value="MCW3474457.1"/>
    <property type="molecule type" value="Genomic_DNA"/>
</dbReference>
<dbReference type="GO" id="GO:0071555">
    <property type="term" value="P:cell wall organization"/>
    <property type="evidence" value="ECO:0007669"/>
    <property type="project" value="UniProtKB-KW"/>
</dbReference>
<accession>A0AA41YLI0</accession>
<evidence type="ECO:0000256" key="4">
    <source>
        <dbReference type="ARBA" id="ARBA00022960"/>
    </source>
</evidence>
<dbReference type="InterPro" id="IPR018044">
    <property type="entry name" value="Peptidase_S11"/>
</dbReference>
<keyword evidence="5" id="KW-0573">Peptidoglycan synthesis</keyword>
<dbReference type="Pfam" id="PF05036">
    <property type="entry name" value="SPOR"/>
    <property type="match status" value="1"/>
</dbReference>
<evidence type="ECO:0000256" key="5">
    <source>
        <dbReference type="ARBA" id="ARBA00022984"/>
    </source>
</evidence>
<evidence type="ECO:0000256" key="6">
    <source>
        <dbReference type="ARBA" id="ARBA00023316"/>
    </source>
</evidence>
<dbReference type="SUPFAM" id="SSF56601">
    <property type="entry name" value="beta-lactamase/transpeptidase-like"/>
    <property type="match status" value="1"/>
</dbReference>
<comment type="caution">
    <text evidence="12">The sequence shown here is derived from an EMBL/GenBank/DDBJ whole genome shotgun (WGS) entry which is preliminary data.</text>
</comment>
<keyword evidence="12" id="KW-0645">Protease</keyword>
<dbReference type="GO" id="GO:0042834">
    <property type="term" value="F:peptidoglycan binding"/>
    <property type="evidence" value="ECO:0007669"/>
    <property type="project" value="InterPro"/>
</dbReference>
<dbReference type="PANTHER" id="PTHR21581:SF6">
    <property type="entry name" value="TRAFFICKING PROTEIN PARTICLE COMPLEX SUBUNIT 12"/>
    <property type="match status" value="1"/>
</dbReference>
<evidence type="ECO:0000313" key="12">
    <source>
        <dbReference type="EMBL" id="MCW3474457.1"/>
    </source>
</evidence>
<sequence>MAAGRRLCSPRAIKRALIWPALLLAALLLPSESARAQIGSERYSSIVIEAASGRVISAINPDEQRYPASLTKMMTLYMVFEALRDRRVSLTQLVPISGHAASMSPTKLGLVPGSKITVHEAILGLVTKSANDAAAALGEMLGGDEGRFGQMMTLRARALGMSRSVFHNASGLPDPDQWSTARDLATLGRRLVQDFPNEYRYFSTPSFRFRGRTILTHDRMLETYPGADGIKTGYTDASGFNLVTSAVRGNVRLIGVVLGAARAGERDLHMAALLDQGFEKLDVPMMARRGRQGGGLVTAAQAAQPPAPSPQASVQQVARGRPARWTVQVGSFASEAAARKAANTARRLAGSGEVRLEQATVQGKAAWRAQLTGLSETEARETCATLSKRKQSCSLVKPDPNQVASR</sequence>
<dbReference type="AlphaFoldDB" id="A0AA41YLI0"/>
<feature type="active site" description="Proton acceptor" evidence="7">
    <location>
        <position position="72"/>
    </location>
</feature>
<dbReference type="GO" id="GO:0009002">
    <property type="term" value="F:serine-type D-Ala-D-Ala carboxypeptidase activity"/>
    <property type="evidence" value="ECO:0007669"/>
    <property type="project" value="InterPro"/>
</dbReference>